<keyword evidence="1" id="KW-0808">Transferase</keyword>
<comment type="caution">
    <text evidence="3">The sequence shown here is derived from an EMBL/GenBank/DDBJ whole genome shotgun (WGS) entry which is preliminary data.</text>
</comment>
<keyword evidence="2" id="KW-0012">Acyltransferase</keyword>
<name>X1T3Y5_9ZZZZ</name>
<dbReference type="InterPro" id="IPR050065">
    <property type="entry name" value="GlmU-like"/>
</dbReference>
<proteinExistence type="predicted"/>
<protein>
    <recommendedName>
        <fullName evidence="4">Glucose-1-phosphate thymidylyltransferase</fullName>
    </recommendedName>
</protein>
<accession>X1T3Y5</accession>
<dbReference type="SUPFAM" id="SSF51161">
    <property type="entry name" value="Trimeric LpxA-like enzymes"/>
    <property type="match status" value="1"/>
</dbReference>
<dbReference type="GO" id="GO:0016779">
    <property type="term" value="F:nucleotidyltransferase activity"/>
    <property type="evidence" value="ECO:0007669"/>
    <property type="project" value="UniProtKB-ARBA"/>
</dbReference>
<dbReference type="Gene3D" id="2.160.10.10">
    <property type="entry name" value="Hexapeptide repeat proteins"/>
    <property type="match status" value="1"/>
</dbReference>
<dbReference type="InterPro" id="IPR011004">
    <property type="entry name" value="Trimer_LpxA-like_sf"/>
</dbReference>
<organism evidence="3">
    <name type="scientific">marine sediment metagenome</name>
    <dbReference type="NCBI Taxonomy" id="412755"/>
    <lineage>
        <taxon>unclassified sequences</taxon>
        <taxon>metagenomes</taxon>
        <taxon>ecological metagenomes</taxon>
    </lineage>
</organism>
<dbReference type="PANTHER" id="PTHR43584:SF9">
    <property type="entry name" value="TRANSFERASE HEXAPEPTIDE REPEAT CONTAINING PROTEIN"/>
    <property type="match status" value="1"/>
</dbReference>
<dbReference type="PANTHER" id="PTHR43584">
    <property type="entry name" value="NUCLEOTIDYL TRANSFERASE"/>
    <property type="match status" value="1"/>
</dbReference>
<dbReference type="GO" id="GO:0016746">
    <property type="term" value="F:acyltransferase activity"/>
    <property type="evidence" value="ECO:0007669"/>
    <property type="project" value="UniProtKB-KW"/>
</dbReference>
<sequence>MEGSIFLGYSNKYHEGFLGHSYVGEWVNLGALTTNSDLKNNYSPVKAMVNGNLVDSGLTKVGAFIGDHVKTGIGTLLNTGISIGFASNLFGGGMIHQKYIPAFIWGSAEKYEEYQLEKAIETARIVMKRRNSELMTDEVNLFKKISQLTEKERRRVS</sequence>
<evidence type="ECO:0000256" key="2">
    <source>
        <dbReference type="ARBA" id="ARBA00023315"/>
    </source>
</evidence>
<gene>
    <name evidence="3" type="ORF">S12H4_15139</name>
</gene>
<reference evidence="3" key="1">
    <citation type="journal article" date="2014" name="Front. Microbiol.">
        <title>High frequency of phylogenetically diverse reductive dehalogenase-homologous genes in deep subseafloor sedimentary metagenomes.</title>
        <authorList>
            <person name="Kawai M."/>
            <person name="Futagami T."/>
            <person name="Toyoda A."/>
            <person name="Takaki Y."/>
            <person name="Nishi S."/>
            <person name="Hori S."/>
            <person name="Arai W."/>
            <person name="Tsubouchi T."/>
            <person name="Morono Y."/>
            <person name="Uchiyama I."/>
            <person name="Ito T."/>
            <person name="Fujiyama A."/>
            <person name="Inagaki F."/>
            <person name="Takami H."/>
        </authorList>
    </citation>
    <scope>NUCLEOTIDE SEQUENCE</scope>
    <source>
        <strain evidence="3">Expedition CK06-06</strain>
    </source>
</reference>
<evidence type="ECO:0000256" key="1">
    <source>
        <dbReference type="ARBA" id="ARBA00022679"/>
    </source>
</evidence>
<evidence type="ECO:0000313" key="3">
    <source>
        <dbReference type="EMBL" id="GAI86096.1"/>
    </source>
</evidence>
<evidence type="ECO:0008006" key="4">
    <source>
        <dbReference type="Google" id="ProtNLM"/>
    </source>
</evidence>
<dbReference type="EMBL" id="BARW01007251">
    <property type="protein sequence ID" value="GAI86096.1"/>
    <property type="molecule type" value="Genomic_DNA"/>
</dbReference>
<dbReference type="AlphaFoldDB" id="X1T3Y5"/>